<feature type="region of interest" description="Disordered" evidence="2">
    <location>
        <begin position="138"/>
        <end position="162"/>
    </location>
</feature>
<sequence>MKKNSCINERGALGSRARAQRRSGAARARPARIFFCTTGRFGSADRQRYRNKLSSATATKKEAATMASLRRQLSASQMRVLKLGAEGAEGVPAPPVPENIPISPTDNNLSPCSKMLWMPRKPSHPDVKVQVPAPRKWAAEAGGSDGCDSSDEDSGEESASPVVQVTLPRPPAGVRLSMAALFGASALLRSVAPSPQQQQQQPVQHVCGGGFCGVGSALRWVRPRRRMLRASHAGRAADQLLPHASQTPLRALKRVELAYEVRTYSAVSRDNPLSLRSVAHASRRAHDAGVGTYRCASLLTPLTHIRTCPPPPRSSGADPAERVRARACAAAAALEGRIPRPAALVTTAQLVCLQEEEGGGGGGGGGGQGARGPPADAAQAREFLASCASAGAAAVYYTAVAVTNSETGAQACAVDEVRVEFGAISADAMDRIVARPAVLDCAGALCLSDADVKASVLAVRGAVDSAWGLPAEPLCQLLRQVT</sequence>
<dbReference type="GO" id="GO:0047429">
    <property type="term" value="F:nucleoside triphosphate diphosphatase activity"/>
    <property type="evidence" value="ECO:0007669"/>
    <property type="project" value="InterPro"/>
</dbReference>
<dbReference type="InterPro" id="IPR003697">
    <property type="entry name" value="Maf-like"/>
</dbReference>
<feature type="compositionally biased region" description="Low complexity" evidence="2">
    <location>
        <begin position="10"/>
        <end position="27"/>
    </location>
</feature>
<comment type="caution">
    <text evidence="3">The sequence shown here is derived from an EMBL/GenBank/DDBJ whole genome shotgun (WGS) entry which is preliminary data.</text>
</comment>
<feature type="region of interest" description="Disordered" evidence="2">
    <location>
        <begin position="1"/>
        <end position="27"/>
    </location>
</feature>
<dbReference type="EMBL" id="JAFCMP010000096">
    <property type="protein sequence ID" value="KAG5187078.1"/>
    <property type="molecule type" value="Genomic_DNA"/>
</dbReference>
<dbReference type="InterPro" id="IPR029001">
    <property type="entry name" value="ITPase-like_fam"/>
</dbReference>
<gene>
    <name evidence="3" type="ORF">JKP88DRAFT_267957</name>
</gene>
<dbReference type="SUPFAM" id="SSF52972">
    <property type="entry name" value="ITPase-like"/>
    <property type="match status" value="1"/>
</dbReference>
<evidence type="ECO:0000313" key="4">
    <source>
        <dbReference type="Proteomes" id="UP000664859"/>
    </source>
</evidence>
<dbReference type="PANTHER" id="PTHR43213:SF4">
    <property type="entry name" value="7-METHYL-GTP PYROPHOSPHATASE"/>
    <property type="match status" value="1"/>
</dbReference>
<evidence type="ECO:0000256" key="1">
    <source>
        <dbReference type="ARBA" id="ARBA00022801"/>
    </source>
</evidence>
<name>A0A835Z5Z8_9STRA</name>
<reference evidence="3" key="1">
    <citation type="submission" date="2021-02" db="EMBL/GenBank/DDBJ databases">
        <title>First Annotated Genome of the Yellow-green Alga Tribonema minus.</title>
        <authorList>
            <person name="Mahan K.M."/>
        </authorList>
    </citation>
    <scope>NUCLEOTIDE SEQUENCE</scope>
    <source>
        <strain evidence="3">UTEX B ZZ1240</strain>
    </source>
</reference>
<dbReference type="Gene3D" id="3.90.950.10">
    <property type="match status" value="1"/>
</dbReference>
<keyword evidence="4" id="KW-1185">Reference proteome</keyword>
<evidence type="ECO:0000256" key="2">
    <source>
        <dbReference type="SAM" id="MobiDB-lite"/>
    </source>
</evidence>
<organism evidence="3 4">
    <name type="scientific">Tribonema minus</name>
    <dbReference type="NCBI Taxonomy" id="303371"/>
    <lineage>
        <taxon>Eukaryota</taxon>
        <taxon>Sar</taxon>
        <taxon>Stramenopiles</taxon>
        <taxon>Ochrophyta</taxon>
        <taxon>PX clade</taxon>
        <taxon>Xanthophyceae</taxon>
        <taxon>Tribonematales</taxon>
        <taxon>Tribonemataceae</taxon>
        <taxon>Tribonema</taxon>
    </lineage>
</organism>
<protein>
    <submittedName>
        <fullName evidence="3">Uncharacterized protein</fullName>
    </submittedName>
</protein>
<dbReference type="Proteomes" id="UP000664859">
    <property type="component" value="Unassembled WGS sequence"/>
</dbReference>
<accession>A0A835Z5Z8</accession>
<evidence type="ECO:0000313" key="3">
    <source>
        <dbReference type="EMBL" id="KAG5187078.1"/>
    </source>
</evidence>
<dbReference type="AlphaFoldDB" id="A0A835Z5Z8"/>
<dbReference type="PANTHER" id="PTHR43213">
    <property type="entry name" value="BIFUNCTIONAL DTTP/UTP PYROPHOSPHATASE/METHYLTRANSFERASE PROTEIN-RELATED"/>
    <property type="match status" value="1"/>
</dbReference>
<proteinExistence type="predicted"/>
<dbReference type="Pfam" id="PF02545">
    <property type="entry name" value="Maf"/>
    <property type="match status" value="1"/>
</dbReference>
<keyword evidence="1" id="KW-0378">Hydrolase</keyword>